<accession>J4I939</accession>
<dbReference type="InParanoid" id="J4I939"/>
<keyword evidence="4" id="KW-0496">Mitochondrion</keyword>
<dbReference type="EMBL" id="HE796987">
    <property type="protein sequence ID" value="CCM00491.1"/>
    <property type="molecule type" value="Genomic_DNA"/>
</dbReference>
<dbReference type="InterPro" id="IPR013870">
    <property type="entry name" value="Ribosomal_mL54"/>
</dbReference>
<organism evidence="9 10">
    <name type="scientific">Fibroporia radiculosa</name>
    <dbReference type="NCBI Taxonomy" id="599839"/>
    <lineage>
        <taxon>Eukaryota</taxon>
        <taxon>Fungi</taxon>
        <taxon>Dikarya</taxon>
        <taxon>Basidiomycota</taxon>
        <taxon>Agaricomycotina</taxon>
        <taxon>Agaricomycetes</taxon>
        <taxon>Polyporales</taxon>
        <taxon>Fibroporiaceae</taxon>
        <taxon>Fibroporia</taxon>
    </lineage>
</organism>
<feature type="compositionally biased region" description="Basic and acidic residues" evidence="8">
    <location>
        <begin position="113"/>
        <end position="123"/>
    </location>
</feature>
<feature type="compositionally biased region" description="Low complexity" evidence="8">
    <location>
        <begin position="27"/>
        <end position="38"/>
    </location>
</feature>
<dbReference type="STRING" id="599839.J4I939"/>
<sequence length="123" mass="13796">MSLLQRVVRRPPALNAWYPARRCYASESKPAASSSSANDSKKDDVEVVSKSSCPENTVLGGIAYLKSQSPVLAQADDAYPDWLWTLLEPKKLPEDGPGGKAEKYKLRRANRQRIRDQNFMKTQ</sequence>
<keyword evidence="2" id="KW-0809">Transit peptide</keyword>
<comment type="similarity">
    <text evidence="6">Belongs to the mitochondrion-specific ribosomal protein mL54 family.</text>
</comment>
<evidence type="ECO:0000256" key="8">
    <source>
        <dbReference type="SAM" id="MobiDB-lite"/>
    </source>
</evidence>
<keyword evidence="3" id="KW-0689">Ribosomal protein</keyword>
<evidence type="ECO:0000256" key="3">
    <source>
        <dbReference type="ARBA" id="ARBA00022980"/>
    </source>
</evidence>
<dbReference type="Proteomes" id="UP000006352">
    <property type="component" value="Unassembled WGS sequence"/>
</dbReference>
<dbReference type="PANTHER" id="PTHR28595:SF1">
    <property type="entry name" value="LARGE RIBOSOMAL SUBUNIT PROTEIN ML54"/>
    <property type="match status" value="1"/>
</dbReference>
<evidence type="ECO:0000256" key="5">
    <source>
        <dbReference type="ARBA" id="ARBA00023274"/>
    </source>
</evidence>
<dbReference type="GeneID" id="24095402"/>
<dbReference type="OrthoDB" id="10252718at2759"/>
<comment type="subcellular location">
    <subcellularLocation>
        <location evidence="1">Mitochondrion</location>
    </subcellularLocation>
</comment>
<feature type="region of interest" description="Disordered" evidence="8">
    <location>
        <begin position="89"/>
        <end position="123"/>
    </location>
</feature>
<gene>
    <name evidence="9" type="ORF">FIBRA_02525</name>
</gene>
<keyword evidence="5" id="KW-0687">Ribonucleoprotein</keyword>
<evidence type="ECO:0000256" key="2">
    <source>
        <dbReference type="ARBA" id="ARBA00022946"/>
    </source>
</evidence>
<evidence type="ECO:0000313" key="10">
    <source>
        <dbReference type="Proteomes" id="UP000006352"/>
    </source>
</evidence>
<name>J4I939_9APHY</name>
<protein>
    <recommendedName>
        <fullName evidence="7">Large ribosomal subunit protein mL54</fullName>
    </recommendedName>
</protein>
<dbReference type="RefSeq" id="XP_012179774.1">
    <property type="nucleotide sequence ID" value="XM_012324384.1"/>
</dbReference>
<reference evidence="9 10" key="1">
    <citation type="journal article" date="2012" name="Appl. Environ. Microbiol.">
        <title>Short-read sequencing for genomic analysis of the brown rot fungus Fibroporia radiculosa.</title>
        <authorList>
            <person name="Tang J.D."/>
            <person name="Perkins A.D."/>
            <person name="Sonstegard T.S."/>
            <person name="Schroeder S.G."/>
            <person name="Burgess S.C."/>
            <person name="Diehl S.V."/>
        </authorList>
    </citation>
    <scope>NUCLEOTIDE SEQUENCE [LARGE SCALE GENOMIC DNA]</scope>
    <source>
        <strain evidence="9 10">TFFH 294</strain>
    </source>
</reference>
<keyword evidence="10" id="KW-1185">Reference proteome</keyword>
<feature type="region of interest" description="Disordered" evidence="8">
    <location>
        <begin position="27"/>
        <end position="50"/>
    </location>
</feature>
<dbReference type="AlphaFoldDB" id="J4I939"/>
<dbReference type="HOGENOM" id="CLU_144297_0_1_1"/>
<evidence type="ECO:0000256" key="6">
    <source>
        <dbReference type="ARBA" id="ARBA00033752"/>
    </source>
</evidence>
<proteinExistence type="inferred from homology"/>
<dbReference type="FunCoup" id="J4I939">
    <property type="interactions" value="21"/>
</dbReference>
<evidence type="ECO:0000256" key="7">
    <source>
        <dbReference type="ARBA" id="ARBA00035179"/>
    </source>
</evidence>
<dbReference type="PANTHER" id="PTHR28595">
    <property type="entry name" value="39S RIBOSOMAL PROTEIN L54, MITOCHONDRIAL"/>
    <property type="match status" value="1"/>
</dbReference>
<evidence type="ECO:0000256" key="4">
    <source>
        <dbReference type="ARBA" id="ARBA00023128"/>
    </source>
</evidence>
<evidence type="ECO:0000256" key="1">
    <source>
        <dbReference type="ARBA" id="ARBA00004173"/>
    </source>
</evidence>
<dbReference type="GO" id="GO:0005762">
    <property type="term" value="C:mitochondrial large ribosomal subunit"/>
    <property type="evidence" value="ECO:0007669"/>
    <property type="project" value="TreeGrafter"/>
</dbReference>
<evidence type="ECO:0000313" key="9">
    <source>
        <dbReference type="EMBL" id="CCM00491.1"/>
    </source>
</evidence>
<dbReference type="Pfam" id="PF08561">
    <property type="entry name" value="Ribosomal_L37"/>
    <property type="match status" value="1"/>
</dbReference>
<dbReference type="GO" id="GO:0003735">
    <property type="term" value="F:structural constituent of ribosome"/>
    <property type="evidence" value="ECO:0007669"/>
    <property type="project" value="TreeGrafter"/>
</dbReference>